<sequence>QLDFPNNTAKNISIEKHHEDTQDYSKNKIHPKNNTANDLNESNSNNEFAVLNE</sequence>
<name>A0ACA9QDC3_9GLOM</name>
<gene>
    <name evidence="1" type="ORF">RPERSI_LOCUS13890</name>
</gene>
<comment type="caution">
    <text evidence="1">The sequence shown here is derived from an EMBL/GenBank/DDBJ whole genome shotgun (WGS) entry which is preliminary data.</text>
</comment>
<feature type="non-terminal residue" evidence="1">
    <location>
        <position position="53"/>
    </location>
</feature>
<keyword evidence="2" id="KW-1185">Reference proteome</keyword>
<protein>
    <submittedName>
        <fullName evidence="1">6929_t:CDS:1</fullName>
    </submittedName>
</protein>
<dbReference type="EMBL" id="CAJVQC010031316">
    <property type="protein sequence ID" value="CAG8748125.1"/>
    <property type="molecule type" value="Genomic_DNA"/>
</dbReference>
<evidence type="ECO:0000313" key="1">
    <source>
        <dbReference type="EMBL" id="CAG8748125.1"/>
    </source>
</evidence>
<accession>A0ACA9QDC3</accession>
<reference evidence="1" key="1">
    <citation type="submission" date="2021-06" db="EMBL/GenBank/DDBJ databases">
        <authorList>
            <person name="Kallberg Y."/>
            <person name="Tangrot J."/>
            <person name="Rosling A."/>
        </authorList>
    </citation>
    <scope>NUCLEOTIDE SEQUENCE</scope>
    <source>
        <strain evidence="1">MA461A</strain>
    </source>
</reference>
<proteinExistence type="predicted"/>
<evidence type="ECO:0000313" key="2">
    <source>
        <dbReference type="Proteomes" id="UP000789920"/>
    </source>
</evidence>
<dbReference type="Proteomes" id="UP000789920">
    <property type="component" value="Unassembled WGS sequence"/>
</dbReference>
<feature type="non-terminal residue" evidence="1">
    <location>
        <position position="1"/>
    </location>
</feature>
<organism evidence="1 2">
    <name type="scientific">Racocetra persica</name>
    <dbReference type="NCBI Taxonomy" id="160502"/>
    <lineage>
        <taxon>Eukaryota</taxon>
        <taxon>Fungi</taxon>
        <taxon>Fungi incertae sedis</taxon>
        <taxon>Mucoromycota</taxon>
        <taxon>Glomeromycotina</taxon>
        <taxon>Glomeromycetes</taxon>
        <taxon>Diversisporales</taxon>
        <taxon>Gigasporaceae</taxon>
        <taxon>Racocetra</taxon>
    </lineage>
</organism>